<dbReference type="GO" id="GO:0015344">
    <property type="term" value="F:siderophore uptake transmembrane transporter activity"/>
    <property type="evidence" value="ECO:0007669"/>
    <property type="project" value="TreeGrafter"/>
</dbReference>
<protein>
    <recommendedName>
        <fullName evidence="17">TonB-dependent siderophore receptor</fullName>
    </recommendedName>
</protein>
<keyword evidence="7 10" id="KW-0472">Membrane</keyword>
<dbReference type="Gene3D" id="2.40.170.20">
    <property type="entry name" value="TonB-dependent receptor, beta-barrel domain"/>
    <property type="match status" value="1"/>
</dbReference>
<name>A0A1X3DKG5_9NEIS</name>
<evidence type="ECO:0000256" key="1">
    <source>
        <dbReference type="ARBA" id="ARBA00004571"/>
    </source>
</evidence>
<feature type="signal peptide" evidence="12">
    <location>
        <begin position="1"/>
        <end position="27"/>
    </location>
</feature>
<feature type="domain" description="TonB-dependent receptor plug" evidence="14">
    <location>
        <begin position="49"/>
        <end position="143"/>
    </location>
</feature>
<evidence type="ECO:0000256" key="7">
    <source>
        <dbReference type="ARBA" id="ARBA00023136"/>
    </source>
</evidence>
<dbReference type="GO" id="GO:0044718">
    <property type="term" value="P:siderophore transmembrane transport"/>
    <property type="evidence" value="ECO:0007669"/>
    <property type="project" value="TreeGrafter"/>
</dbReference>
<dbReference type="PANTHER" id="PTHR30069">
    <property type="entry name" value="TONB-DEPENDENT OUTER MEMBRANE RECEPTOR"/>
    <property type="match status" value="1"/>
</dbReference>
<dbReference type="OrthoDB" id="9790771at2"/>
<accession>A0A1X3DKG5</accession>
<dbReference type="InterPro" id="IPR012910">
    <property type="entry name" value="Plug_dom"/>
</dbReference>
<evidence type="ECO:0000256" key="9">
    <source>
        <dbReference type="ARBA" id="ARBA00023237"/>
    </source>
</evidence>
<evidence type="ECO:0008006" key="17">
    <source>
        <dbReference type="Google" id="ProtNLM"/>
    </source>
</evidence>
<evidence type="ECO:0000256" key="10">
    <source>
        <dbReference type="PROSITE-ProRule" id="PRU01360"/>
    </source>
</evidence>
<proteinExistence type="inferred from homology"/>
<comment type="similarity">
    <text evidence="2 10 11">Belongs to the TonB-dependent receptor family.</text>
</comment>
<feature type="domain" description="TonB-dependent receptor-like beta-barrel" evidence="13">
    <location>
        <begin position="232"/>
        <end position="613"/>
    </location>
</feature>
<keyword evidence="3 10" id="KW-0813">Transport</keyword>
<dbReference type="Pfam" id="PF00593">
    <property type="entry name" value="TonB_dep_Rec_b-barrel"/>
    <property type="match status" value="1"/>
</dbReference>
<evidence type="ECO:0000256" key="12">
    <source>
        <dbReference type="SAM" id="SignalP"/>
    </source>
</evidence>
<evidence type="ECO:0000256" key="6">
    <source>
        <dbReference type="ARBA" id="ARBA00023077"/>
    </source>
</evidence>
<keyword evidence="9 10" id="KW-0998">Cell outer membrane</keyword>
<dbReference type="EMBL" id="MTAB01000003">
    <property type="protein sequence ID" value="OSI24596.1"/>
    <property type="molecule type" value="Genomic_DNA"/>
</dbReference>
<comment type="caution">
    <text evidence="15">The sequence shown here is derived from an EMBL/GenBank/DDBJ whole genome shotgun (WGS) entry which is preliminary data.</text>
</comment>
<organism evidence="15 16">
    <name type="scientific">Neisseria dumasiana</name>
    <dbReference type="NCBI Taxonomy" id="1931275"/>
    <lineage>
        <taxon>Bacteria</taxon>
        <taxon>Pseudomonadati</taxon>
        <taxon>Pseudomonadota</taxon>
        <taxon>Betaproteobacteria</taxon>
        <taxon>Neisseriales</taxon>
        <taxon>Neisseriaceae</taxon>
        <taxon>Neisseria</taxon>
    </lineage>
</organism>
<dbReference type="GO" id="GO:0009279">
    <property type="term" value="C:cell outer membrane"/>
    <property type="evidence" value="ECO:0007669"/>
    <property type="project" value="UniProtKB-SubCell"/>
</dbReference>
<sequence>MKQPGNPYPHFTYALLPLLLASGFAGASETTMLDTVNVKGKRLSTRVEVRKHDIDRSTAIDLRDTLKDETGMQFGGGNGGTSQWMTIRGMGQDQIDIVVDGASSDSQIFHHQSRTTLDPALIRIIAVEKGTGTASAGIGAVAGRVKSETLDAADLLEEGRRFGVRINGNLHSNKGHVRGLTVYGRSESGVFDGLLTGNQTRLNNYKDGSGKRIEGSRVNQNGYLAKLGFQPHDDHRVEISHLREELNGNRSFRNEFAVQPLMDTKHRTDRTNLEYKGKNIGFADTAEFNLYHTKSQDHKKPLTPPANPAKPNVRNGEVEMYGENTATGANLGLSSTVNKLLQLKYGLNWRHSRAESRTVQNQKKTDYGVYLEGIWDFDPVNVITGVRYDRYSYHSSGGDKKTEGRINPGVDVVWDVTPEFSLNAAYRTATRSPRLAEAMVGSGNRRISSNLKAEQTRHAEAGFKYNNGALAISGSYFQQKIHNFNRYQDNGVTLTSQGTLKNNGYELSSEYQWRSLKARAGMSYNTPKLDGRYYDSIVSAVPLGRQWTTGLSYQFNKPKIEIGWRGRYAQRRSYTNTAGSEVIRKGFGVHDIYTNWQPLGKETFNVNFAVNNVADKYYFSHSQRASNRSLPEAGRDIRLSMNYRF</sequence>
<evidence type="ECO:0000256" key="3">
    <source>
        <dbReference type="ARBA" id="ARBA00022448"/>
    </source>
</evidence>
<dbReference type="Pfam" id="PF07715">
    <property type="entry name" value="Plug"/>
    <property type="match status" value="1"/>
</dbReference>
<reference evidence="16" key="1">
    <citation type="submission" date="2017-01" db="EMBL/GenBank/DDBJ databases">
        <authorList>
            <person name="Mah S.A."/>
            <person name="Swanson W.J."/>
            <person name="Moy G.W."/>
            <person name="Vacquier V.D."/>
        </authorList>
    </citation>
    <scope>NUCLEOTIDE SEQUENCE [LARGE SCALE GENOMIC DNA]</scope>
    <source>
        <strain evidence="16">124861</strain>
    </source>
</reference>
<dbReference type="InterPro" id="IPR039426">
    <property type="entry name" value="TonB-dep_rcpt-like"/>
</dbReference>
<dbReference type="Proteomes" id="UP000193303">
    <property type="component" value="Unassembled WGS sequence"/>
</dbReference>
<dbReference type="InterPro" id="IPR037066">
    <property type="entry name" value="Plug_dom_sf"/>
</dbReference>
<evidence type="ECO:0000259" key="14">
    <source>
        <dbReference type="Pfam" id="PF07715"/>
    </source>
</evidence>
<dbReference type="PANTHER" id="PTHR30069:SF41">
    <property type="entry name" value="HEME_HEMOPEXIN UTILIZATION PROTEIN C"/>
    <property type="match status" value="1"/>
</dbReference>
<dbReference type="PROSITE" id="PS52016">
    <property type="entry name" value="TONB_DEPENDENT_REC_3"/>
    <property type="match status" value="1"/>
</dbReference>
<keyword evidence="5 10" id="KW-0812">Transmembrane</keyword>
<evidence type="ECO:0000256" key="2">
    <source>
        <dbReference type="ARBA" id="ARBA00009810"/>
    </source>
</evidence>
<evidence type="ECO:0000259" key="13">
    <source>
        <dbReference type="Pfam" id="PF00593"/>
    </source>
</evidence>
<evidence type="ECO:0000256" key="4">
    <source>
        <dbReference type="ARBA" id="ARBA00022452"/>
    </source>
</evidence>
<feature type="chain" id="PRO_5012032843" description="TonB-dependent siderophore receptor" evidence="12">
    <location>
        <begin position="28"/>
        <end position="645"/>
    </location>
</feature>
<evidence type="ECO:0000256" key="11">
    <source>
        <dbReference type="RuleBase" id="RU003357"/>
    </source>
</evidence>
<dbReference type="InterPro" id="IPR036942">
    <property type="entry name" value="Beta-barrel_TonB_sf"/>
</dbReference>
<dbReference type="Gene3D" id="2.170.130.10">
    <property type="entry name" value="TonB-dependent receptor, plug domain"/>
    <property type="match status" value="1"/>
</dbReference>
<evidence type="ECO:0000313" key="16">
    <source>
        <dbReference type="Proteomes" id="UP000193303"/>
    </source>
</evidence>
<evidence type="ECO:0000313" key="15">
    <source>
        <dbReference type="EMBL" id="OSI24596.1"/>
    </source>
</evidence>
<keyword evidence="8" id="KW-0675">Receptor</keyword>
<keyword evidence="6 11" id="KW-0798">TonB box</keyword>
<evidence type="ECO:0000256" key="8">
    <source>
        <dbReference type="ARBA" id="ARBA00023170"/>
    </source>
</evidence>
<dbReference type="AlphaFoldDB" id="A0A1X3DKG5"/>
<dbReference type="InterPro" id="IPR000531">
    <property type="entry name" value="Beta-barrel_TonB"/>
</dbReference>
<dbReference type="SUPFAM" id="SSF56935">
    <property type="entry name" value="Porins"/>
    <property type="match status" value="1"/>
</dbReference>
<dbReference type="STRING" id="1931275.BV914_02820"/>
<keyword evidence="4 10" id="KW-1134">Transmembrane beta strand</keyword>
<keyword evidence="12" id="KW-0732">Signal</keyword>
<dbReference type="RefSeq" id="WP_085357947.1">
    <property type="nucleotide sequence ID" value="NZ_MTAB01000003.1"/>
</dbReference>
<evidence type="ECO:0000256" key="5">
    <source>
        <dbReference type="ARBA" id="ARBA00022692"/>
    </source>
</evidence>
<gene>
    <name evidence="15" type="ORF">BV912_01700</name>
</gene>
<comment type="subcellular location">
    <subcellularLocation>
        <location evidence="1 10">Cell outer membrane</location>
        <topology evidence="1 10">Multi-pass membrane protein</topology>
    </subcellularLocation>
</comment>